<proteinExistence type="predicted"/>
<dbReference type="InterPro" id="IPR036259">
    <property type="entry name" value="MFS_trans_sf"/>
</dbReference>
<dbReference type="PROSITE" id="PS50850">
    <property type="entry name" value="MFS"/>
    <property type="match status" value="1"/>
</dbReference>
<feature type="domain" description="Major facilitator superfamily (MFS) profile" evidence="7">
    <location>
        <begin position="15"/>
        <end position="401"/>
    </location>
</feature>
<evidence type="ECO:0000256" key="1">
    <source>
        <dbReference type="ARBA" id="ARBA00004651"/>
    </source>
</evidence>
<feature type="transmembrane region" description="Helical" evidence="6">
    <location>
        <begin position="225"/>
        <end position="245"/>
    </location>
</feature>
<feature type="transmembrane region" description="Helical" evidence="6">
    <location>
        <begin position="379"/>
        <end position="397"/>
    </location>
</feature>
<feature type="transmembrane region" description="Helical" evidence="6">
    <location>
        <begin position="290"/>
        <end position="307"/>
    </location>
</feature>
<dbReference type="InterPro" id="IPR020846">
    <property type="entry name" value="MFS_dom"/>
</dbReference>
<comment type="subcellular location">
    <subcellularLocation>
        <location evidence="1">Cell membrane</location>
        <topology evidence="1">Multi-pass membrane protein</topology>
    </subcellularLocation>
</comment>
<feature type="transmembrane region" description="Helical" evidence="6">
    <location>
        <begin position="16"/>
        <end position="40"/>
    </location>
</feature>
<reference evidence="8 9" key="1">
    <citation type="submission" date="2017-02" db="EMBL/GenBank/DDBJ databases">
        <title>Chromobacterium haemolyticum H5244.</title>
        <authorList>
            <person name="Gulvik C.A."/>
        </authorList>
    </citation>
    <scope>NUCLEOTIDE SEQUENCE [LARGE SCALE GENOMIC DNA]</scope>
    <source>
        <strain evidence="8 9">H5244</strain>
    </source>
</reference>
<evidence type="ECO:0000256" key="5">
    <source>
        <dbReference type="ARBA" id="ARBA00023136"/>
    </source>
</evidence>
<dbReference type="CDD" id="cd06173">
    <property type="entry name" value="MFS_MefA_like"/>
    <property type="match status" value="1"/>
</dbReference>
<evidence type="ECO:0000256" key="3">
    <source>
        <dbReference type="ARBA" id="ARBA00022692"/>
    </source>
</evidence>
<evidence type="ECO:0000313" key="8">
    <source>
        <dbReference type="EMBL" id="OQS34887.1"/>
    </source>
</evidence>
<dbReference type="GO" id="GO:0005886">
    <property type="term" value="C:plasma membrane"/>
    <property type="evidence" value="ECO:0007669"/>
    <property type="project" value="UniProtKB-SubCell"/>
</dbReference>
<keyword evidence="3 6" id="KW-0812">Transmembrane</keyword>
<organism evidence="8 9">
    <name type="scientific">Chromobacterium haemolyticum</name>
    <dbReference type="NCBI Taxonomy" id="394935"/>
    <lineage>
        <taxon>Bacteria</taxon>
        <taxon>Pseudomonadati</taxon>
        <taxon>Pseudomonadota</taxon>
        <taxon>Betaproteobacteria</taxon>
        <taxon>Neisseriales</taxon>
        <taxon>Chromobacteriaceae</taxon>
        <taxon>Chromobacterium</taxon>
    </lineage>
</organism>
<gene>
    <name evidence="8" type="ORF">B0T45_18355</name>
</gene>
<dbReference type="RefSeq" id="WP_081556464.1">
    <property type="nucleotide sequence ID" value="NZ_MUKV01000030.1"/>
</dbReference>
<feature type="transmembrane region" description="Helical" evidence="6">
    <location>
        <begin position="110"/>
        <end position="132"/>
    </location>
</feature>
<accession>A0A1W0CJ97</accession>
<dbReference type="InterPro" id="IPR011701">
    <property type="entry name" value="MFS"/>
</dbReference>
<keyword evidence="5 6" id="KW-0472">Membrane</keyword>
<dbReference type="EMBL" id="MUKV01000030">
    <property type="protein sequence ID" value="OQS34887.1"/>
    <property type="molecule type" value="Genomic_DNA"/>
</dbReference>
<keyword evidence="2" id="KW-1003">Cell membrane</keyword>
<feature type="transmembrane region" description="Helical" evidence="6">
    <location>
        <begin position="84"/>
        <end position="104"/>
    </location>
</feature>
<name>A0A1W0CJ97_9NEIS</name>
<feature type="transmembrane region" description="Helical" evidence="6">
    <location>
        <begin position="313"/>
        <end position="331"/>
    </location>
</feature>
<dbReference type="SUPFAM" id="SSF103473">
    <property type="entry name" value="MFS general substrate transporter"/>
    <property type="match status" value="1"/>
</dbReference>
<dbReference type="PANTHER" id="PTHR23513:SF6">
    <property type="entry name" value="MAJOR FACILITATOR SUPERFAMILY ASSOCIATED DOMAIN-CONTAINING PROTEIN"/>
    <property type="match status" value="1"/>
</dbReference>
<dbReference type="Pfam" id="PF07690">
    <property type="entry name" value="MFS_1"/>
    <property type="match status" value="1"/>
</dbReference>
<comment type="caution">
    <text evidence="8">The sequence shown here is derived from an EMBL/GenBank/DDBJ whole genome shotgun (WGS) entry which is preliminary data.</text>
</comment>
<protein>
    <recommendedName>
        <fullName evidence="7">Major facilitator superfamily (MFS) profile domain-containing protein</fullName>
    </recommendedName>
</protein>
<dbReference type="GO" id="GO:0022857">
    <property type="term" value="F:transmembrane transporter activity"/>
    <property type="evidence" value="ECO:0007669"/>
    <property type="project" value="InterPro"/>
</dbReference>
<feature type="transmembrane region" description="Helical" evidence="6">
    <location>
        <begin position="257"/>
        <end position="278"/>
    </location>
</feature>
<dbReference type="Gene3D" id="1.20.1250.20">
    <property type="entry name" value="MFS general substrate transporter like domains"/>
    <property type="match status" value="1"/>
</dbReference>
<evidence type="ECO:0000256" key="6">
    <source>
        <dbReference type="SAM" id="Phobius"/>
    </source>
</evidence>
<evidence type="ECO:0000313" key="9">
    <source>
        <dbReference type="Proteomes" id="UP000192721"/>
    </source>
</evidence>
<evidence type="ECO:0000256" key="2">
    <source>
        <dbReference type="ARBA" id="ARBA00022475"/>
    </source>
</evidence>
<feature type="transmembrane region" description="Helical" evidence="6">
    <location>
        <begin position="52"/>
        <end position="72"/>
    </location>
</feature>
<dbReference type="PANTHER" id="PTHR23513">
    <property type="entry name" value="INTEGRAL MEMBRANE EFFLUX PROTEIN-RELATED"/>
    <property type="match status" value="1"/>
</dbReference>
<evidence type="ECO:0000259" key="7">
    <source>
        <dbReference type="PROSITE" id="PS50850"/>
    </source>
</evidence>
<dbReference type="Proteomes" id="UP000192721">
    <property type="component" value="Unassembled WGS sequence"/>
</dbReference>
<keyword evidence="4 6" id="KW-1133">Transmembrane helix</keyword>
<sequence>MQQTLRQRLEGLPTPFYALMLSDVLSGLAMGAGYVAISWWVVQSGGARDMAWFGSITALVMLLSLPLTAPLGDRLPKNRLIGGGMLLAMLSALLLALMAALGWYRIGWVIAVESLAMLAWSIVLPSMLSIAAEMVPAARLGDALSLQKSSQSAGNLIGPVLGGGLMAATSPTLTLLAYACLLVVAAAASLYVRVPPRAADAVRQPWLEDIRSGLYARWHIPLERYWTLAVFVTLVAFMPLVTTLLPVKLHALGLSAAWLGGCEAAISAGMLLGSLWFTHVLLRRFSRYQARTIGMVVCGVLMLVVAISDNPWVILACFAVMGLMFALNQLIGQTHRTLAVPENYRARFSAINVMLVKIGSMLGPALAGALLHVLPLERVYLIFALLHLATVAPMLLLPGLKAFLELDHDEVKDWYWRRHPEAFRDLAAEPPPAQPACEAR</sequence>
<feature type="transmembrane region" description="Helical" evidence="6">
    <location>
        <begin position="175"/>
        <end position="194"/>
    </location>
</feature>
<evidence type="ECO:0000256" key="4">
    <source>
        <dbReference type="ARBA" id="ARBA00022989"/>
    </source>
</evidence>
<feature type="transmembrane region" description="Helical" evidence="6">
    <location>
        <begin position="351"/>
        <end position="373"/>
    </location>
</feature>
<dbReference type="AlphaFoldDB" id="A0A1W0CJ97"/>